<sequence length="62" mass="6965">MTGGRESRWRRFSRDEIEEGAGAGRVRRVPHHQPVRARRAAHMTTGMPAGRARSPADTARGW</sequence>
<gene>
    <name evidence="2" type="ORF">GCM10010346_61150</name>
</gene>
<comment type="caution">
    <text evidence="2">The sequence shown here is derived from an EMBL/GenBank/DDBJ whole genome shotgun (WGS) entry which is preliminary data.</text>
</comment>
<evidence type="ECO:0000256" key="1">
    <source>
        <dbReference type="SAM" id="MobiDB-lite"/>
    </source>
</evidence>
<feature type="region of interest" description="Disordered" evidence="1">
    <location>
        <begin position="1"/>
        <end position="62"/>
    </location>
</feature>
<feature type="compositionally biased region" description="Basic residues" evidence="1">
    <location>
        <begin position="25"/>
        <end position="41"/>
    </location>
</feature>
<dbReference type="EMBL" id="BMVO01000034">
    <property type="protein sequence ID" value="GHB29411.1"/>
    <property type="molecule type" value="Genomic_DNA"/>
</dbReference>
<feature type="compositionally biased region" description="Basic and acidic residues" evidence="1">
    <location>
        <begin position="1"/>
        <end position="15"/>
    </location>
</feature>
<protein>
    <submittedName>
        <fullName evidence="2">Uncharacterized protein</fullName>
    </submittedName>
</protein>
<organism evidence="2 3">
    <name type="scientific">Streptomyces chryseus</name>
    <dbReference type="NCBI Taxonomy" id="68186"/>
    <lineage>
        <taxon>Bacteria</taxon>
        <taxon>Bacillati</taxon>
        <taxon>Actinomycetota</taxon>
        <taxon>Actinomycetes</taxon>
        <taxon>Kitasatosporales</taxon>
        <taxon>Streptomycetaceae</taxon>
        <taxon>Streptomyces</taxon>
    </lineage>
</organism>
<name>A0ABQ3E878_9ACTN</name>
<reference evidence="3" key="1">
    <citation type="journal article" date="2019" name="Int. J. Syst. Evol. Microbiol.">
        <title>The Global Catalogue of Microorganisms (GCM) 10K type strain sequencing project: providing services to taxonomists for standard genome sequencing and annotation.</title>
        <authorList>
            <consortium name="The Broad Institute Genomics Platform"/>
            <consortium name="The Broad Institute Genome Sequencing Center for Infectious Disease"/>
            <person name="Wu L."/>
            <person name="Ma J."/>
        </authorList>
    </citation>
    <scope>NUCLEOTIDE SEQUENCE [LARGE SCALE GENOMIC DNA]</scope>
    <source>
        <strain evidence="3">JCM 4737</strain>
    </source>
</reference>
<dbReference type="Proteomes" id="UP000599437">
    <property type="component" value="Unassembled WGS sequence"/>
</dbReference>
<evidence type="ECO:0000313" key="3">
    <source>
        <dbReference type="Proteomes" id="UP000599437"/>
    </source>
</evidence>
<accession>A0ABQ3E878</accession>
<evidence type="ECO:0000313" key="2">
    <source>
        <dbReference type="EMBL" id="GHB29411.1"/>
    </source>
</evidence>
<proteinExistence type="predicted"/>
<keyword evidence="3" id="KW-1185">Reference proteome</keyword>